<dbReference type="NCBIfam" id="TIGR00667">
    <property type="entry name" value="aat"/>
    <property type="match status" value="1"/>
</dbReference>
<dbReference type="PANTHER" id="PTHR30098">
    <property type="entry name" value="LEUCYL/PHENYLALANYL-TRNA--PROTEIN TRANSFERASE"/>
    <property type="match status" value="1"/>
</dbReference>
<dbReference type="PANTHER" id="PTHR30098:SF2">
    <property type="entry name" value="LEUCYL_PHENYLALANYL-TRNA--PROTEIN TRANSFERASE"/>
    <property type="match status" value="1"/>
</dbReference>
<dbReference type="RefSeq" id="WP_112145446.1">
    <property type="nucleotide sequence ID" value="NZ_PGTO01000010.1"/>
</dbReference>
<dbReference type="GO" id="GO:0005737">
    <property type="term" value="C:cytoplasm"/>
    <property type="evidence" value="ECO:0007669"/>
    <property type="project" value="UniProtKB-SubCell"/>
</dbReference>
<organism evidence="5 6">
    <name type="scientific">Paramagnetospirillum kuznetsovii</name>
    <dbReference type="NCBI Taxonomy" id="2053833"/>
    <lineage>
        <taxon>Bacteria</taxon>
        <taxon>Pseudomonadati</taxon>
        <taxon>Pseudomonadota</taxon>
        <taxon>Alphaproteobacteria</taxon>
        <taxon>Rhodospirillales</taxon>
        <taxon>Magnetospirillaceae</taxon>
        <taxon>Paramagnetospirillum</taxon>
    </lineage>
</organism>
<dbReference type="InterPro" id="IPR042221">
    <property type="entry name" value="Leu/Phe-tRNA_Trfase_N"/>
</dbReference>
<dbReference type="Proteomes" id="UP000251075">
    <property type="component" value="Unassembled WGS sequence"/>
</dbReference>
<comment type="catalytic activity">
    <reaction evidence="4">
        <text>N-terminal L-arginyl-[protein] + L-leucyl-tRNA(Leu) = N-terminal L-leucyl-L-arginyl-[protein] + tRNA(Leu) + H(+)</text>
        <dbReference type="Rhea" id="RHEA:50416"/>
        <dbReference type="Rhea" id="RHEA-COMP:9613"/>
        <dbReference type="Rhea" id="RHEA-COMP:9622"/>
        <dbReference type="Rhea" id="RHEA-COMP:12672"/>
        <dbReference type="Rhea" id="RHEA-COMP:12673"/>
        <dbReference type="ChEBI" id="CHEBI:15378"/>
        <dbReference type="ChEBI" id="CHEBI:64719"/>
        <dbReference type="ChEBI" id="CHEBI:78442"/>
        <dbReference type="ChEBI" id="CHEBI:78494"/>
        <dbReference type="ChEBI" id="CHEBI:133044"/>
        <dbReference type="EC" id="2.3.2.6"/>
    </reaction>
</comment>
<proteinExistence type="inferred from homology"/>
<comment type="similarity">
    <text evidence="4">Belongs to the L/F-transferase family.</text>
</comment>
<dbReference type="OrthoDB" id="9790282at2"/>
<comment type="function">
    <text evidence="4">Functions in the N-end rule pathway of protein degradation where it conjugates Leu, Phe and, less efficiently, Met from aminoacyl-tRNAs to the N-termini of proteins containing an N-terminal arginine or lysine.</text>
</comment>
<comment type="catalytic activity">
    <reaction evidence="4">
        <text>N-terminal L-lysyl-[protein] + L-leucyl-tRNA(Leu) = N-terminal L-leucyl-L-lysyl-[protein] + tRNA(Leu) + H(+)</text>
        <dbReference type="Rhea" id="RHEA:12340"/>
        <dbReference type="Rhea" id="RHEA-COMP:9613"/>
        <dbReference type="Rhea" id="RHEA-COMP:9622"/>
        <dbReference type="Rhea" id="RHEA-COMP:12670"/>
        <dbReference type="Rhea" id="RHEA-COMP:12671"/>
        <dbReference type="ChEBI" id="CHEBI:15378"/>
        <dbReference type="ChEBI" id="CHEBI:65249"/>
        <dbReference type="ChEBI" id="CHEBI:78442"/>
        <dbReference type="ChEBI" id="CHEBI:78494"/>
        <dbReference type="ChEBI" id="CHEBI:133043"/>
        <dbReference type="EC" id="2.3.2.6"/>
    </reaction>
</comment>
<comment type="caution">
    <text evidence="5">The sequence shown here is derived from an EMBL/GenBank/DDBJ whole genome shotgun (WGS) entry which is preliminary data.</text>
</comment>
<dbReference type="GO" id="GO:0008914">
    <property type="term" value="F:leucyl-tRNA--protein transferase activity"/>
    <property type="evidence" value="ECO:0007669"/>
    <property type="project" value="UniProtKB-UniRule"/>
</dbReference>
<comment type="catalytic activity">
    <reaction evidence="4">
        <text>L-phenylalanyl-tRNA(Phe) + an N-terminal L-alpha-aminoacyl-[protein] = an N-terminal L-phenylalanyl-L-alpha-aminoacyl-[protein] + tRNA(Phe)</text>
        <dbReference type="Rhea" id="RHEA:43632"/>
        <dbReference type="Rhea" id="RHEA-COMP:9668"/>
        <dbReference type="Rhea" id="RHEA-COMP:9699"/>
        <dbReference type="Rhea" id="RHEA-COMP:10636"/>
        <dbReference type="Rhea" id="RHEA-COMP:10637"/>
        <dbReference type="ChEBI" id="CHEBI:78442"/>
        <dbReference type="ChEBI" id="CHEBI:78531"/>
        <dbReference type="ChEBI" id="CHEBI:78597"/>
        <dbReference type="ChEBI" id="CHEBI:83561"/>
        <dbReference type="EC" id="2.3.2.6"/>
    </reaction>
</comment>
<keyword evidence="6" id="KW-1185">Reference proteome</keyword>
<sequence>MGPLTPDILLRAYAMGIFPMARTRDDPKIHWIDPEERGVLPLERFHISKSLKKTLRADVFEIRCDSAFEQVMRACGEAAEDRPDTWINEGIIRLFVDLHGLGLAHSVETWRDGCLVGGLYGLALGGAFCGESMFSRATDASKVALVHLVARLKRGGFTLLDVQFVTDHLRQFGVVEIPRDDYLARLADAIRRRAYFDRSPEVPWEASMV</sequence>
<dbReference type="FunFam" id="3.40.630.70:FF:000001">
    <property type="entry name" value="Leucyl/phenylalanyl-tRNA--protein transferase"/>
    <property type="match status" value="1"/>
</dbReference>
<dbReference type="AlphaFoldDB" id="A0A364NWF4"/>
<dbReference type="InterPro" id="IPR042203">
    <property type="entry name" value="Leu/Phe-tRNA_Trfase_C"/>
</dbReference>
<accession>A0A364NWF4</accession>
<evidence type="ECO:0000256" key="3">
    <source>
        <dbReference type="ARBA" id="ARBA00023315"/>
    </source>
</evidence>
<evidence type="ECO:0000256" key="4">
    <source>
        <dbReference type="HAMAP-Rule" id="MF_00688"/>
    </source>
</evidence>
<keyword evidence="1 4" id="KW-0963">Cytoplasm</keyword>
<dbReference type="EMBL" id="PGTO01000010">
    <property type="protein sequence ID" value="RAU21386.1"/>
    <property type="molecule type" value="Genomic_DNA"/>
</dbReference>
<protein>
    <recommendedName>
        <fullName evidence="4">Leucyl/phenylalanyl-tRNA--protein transferase</fullName>
        <ecNumber evidence="4">2.3.2.6</ecNumber>
    </recommendedName>
    <alternativeName>
        <fullName evidence="4">L/F-transferase</fullName>
    </alternativeName>
    <alternativeName>
        <fullName evidence="4">Leucyltransferase</fullName>
    </alternativeName>
    <alternativeName>
        <fullName evidence="4">Phenyalanyltransferase</fullName>
    </alternativeName>
</protein>
<dbReference type="EC" id="2.3.2.6" evidence="4"/>
<dbReference type="SUPFAM" id="SSF55729">
    <property type="entry name" value="Acyl-CoA N-acyltransferases (Nat)"/>
    <property type="match status" value="1"/>
</dbReference>
<evidence type="ECO:0000313" key="5">
    <source>
        <dbReference type="EMBL" id="RAU21386.1"/>
    </source>
</evidence>
<dbReference type="Gene3D" id="3.40.630.70">
    <property type="entry name" value="Leucyl/phenylalanyl-tRNA-protein transferase, C-terminal domain"/>
    <property type="match status" value="1"/>
</dbReference>
<dbReference type="Pfam" id="PF03588">
    <property type="entry name" value="Leu_Phe_trans"/>
    <property type="match status" value="1"/>
</dbReference>
<keyword evidence="3 4" id="KW-0012">Acyltransferase</keyword>
<evidence type="ECO:0000256" key="2">
    <source>
        <dbReference type="ARBA" id="ARBA00022679"/>
    </source>
</evidence>
<comment type="subcellular location">
    <subcellularLocation>
        <location evidence="4">Cytoplasm</location>
    </subcellularLocation>
</comment>
<dbReference type="InterPro" id="IPR016181">
    <property type="entry name" value="Acyl_CoA_acyltransferase"/>
</dbReference>
<evidence type="ECO:0000256" key="1">
    <source>
        <dbReference type="ARBA" id="ARBA00022490"/>
    </source>
</evidence>
<name>A0A364NWF4_9PROT</name>
<dbReference type="Gene3D" id="3.30.70.3550">
    <property type="entry name" value="Leucyl/phenylalanyl-tRNA-protein transferase, N-terminal domain"/>
    <property type="match status" value="1"/>
</dbReference>
<evidence type="ECO:0000313" key="6">
    <source>
        <dbReference type="Proteomes" id="UP000251075"/>
    </source>
</evidence>
<dbReference type="GO" id="GO:0030163">
    <property type="term" value="P:protein catabolic process"/>
    <property type="evidence" value="ECO:0007669"/>
    <property type="project" value="UniProtKB-UniRule"/>
</dbReference>
<keyword evidence="2 4" id="KW-0808">Transferase</keyword>
<dbReference type="HAMAP" id="MF_00688">
    <property type="entry name" value="Leu_Phe_trans"/>
    <property type="match status" value="1"/>
</dbReference>
<reference evidence="5 6" key="1">
    <citation type="submission" date="2017-11" db="EMBL/GenBank/DDBJ databases">
        <title>Draft genome sequence of magnetotactic bacterium Magnetospirillum kuznetsovii LBB-42.</title>
        <authorList>
            <person name="Grouzdev D.S."/>
            <person name="Rysina M.S."/>
            <person name="Baslerov R.V."/>
            <person name="Koziaeva V."/>
        </authorList>
    </citation>
    <scope>NUCLEOTIDE SEQUENCE [LARGE SCALE GENOMIC DNA]</scope>
    <source>
        <strain evidence="5 6">LBB-42</strain>
    </source>
</reference>
<gene>
    <name evidence="4" type="primary">aat</name>
    <name evidence="5" type="ORF">CU669_13210</name>
</gene>
<dbReference type="InterPro" id="IPR004616">
    <property type="entry name" value="Leu/Phe-tRNA_Trfase"/>
</dbReference>